<comment type="caution">
    <text evidence="2">The sequence shown here is derived from an EMBL/GenBank/DDBJ whole genome shotgun (WGS) entry which is preliminary data.</text>
</comment>
<organism evidence="2 3">
    <name type="scientific">Sphingomonas japonica</name>
    <dbReference type="NCBI Taxonomy" id="511662"/>
    <lineage>
        <taxon>Bacteria</taxon>
        <taxon>Pseudomonadati</taxon>
        <taxon>Pseudomonadota</taxon>
        <taxon>Alphaproteobacteria</taxon>
        <taxon>Sphingomonadales</taxon>
        <taxon>Sphingomonadaceae</taxon>
        <taxon>Sphingomonas</taxon>
    </lineage>
</organism>
<dbReference type="InterPro" id="IPR025975">
    <property type="entry name" value="Polysacc_lyase"/>
</dbReference>
<accession>A0ABX0U3T2</accession>
<gene>
    <name evidence="2" type="ORF">FHT01_002695</name>
</gene>
<dbReference type="Gene3D" id="2.60.120.200">
    <property type="match status" value="1"/>
</dbReference>
<dbReference type="RefSeq" id="WP_140047609.1">
    <property type="nucleotide sequence ID" value="NZ_BAAAEV010000001.1"/>
</dbReference>
<feature type="chain" id="PRO_5047307992" description="Polysaccharide lyase" evidence="1">
    <location>
        <begin position="36"/>
        <end position="281"/>
    </location>
</feature>
<evidence type="ECO:0008006" key="4">
    <source>
        <dbReference type="Google" id="ProtNLM"/>
    </source>
</evidence>
<keyword evidence="1" id="KW-0732">Signal</keyword>
<evidence type="ECO:0000313" key="3">
    <source>
        <dbReference type="Proteomes" id="UP000788153"/>
    </source>
</evidence>
<dbReference type="EMBL" id="JAASQP010000001">
    <property type="protein sequence ID" value="NIJ25153.1"/>
    <property type="molecule type" value="Genomic_DNA"/>
</dbReference>
<reference evidence="2 3" key="1">
    <citation type="submission" date="2020-03" db="EMBL/GenBank/DDBJ databases">
        <title>Genomic Encyclopedia of Type Strains, Phase IV (KMG-IV): sequencing the most valuable type-strain genomes for metagenomic binning, comparative biology and taxonomic classification.</title>
        <authorList>
            <person name="Goeker M."/>
        </authorList>
    </citation>
    <scope>NUCLEOTIDE SEQUENCE [LARGE SCALE GENOMIC DNA]</scope>
    <source>
        <strain evidence="2 3">DSM 22753</strain>
    </source>
</reference>
<keyword evidence="3" id="KW-1185">Reference proteome</keyword>
<protein>
    <recommendedName>
        <fullName evidence="4">Polysaccharide lyase</fullName>
    </recommendedName>
</protein>
<feature type="signal peptide" evidence="1">
    <location>
        <begin position="1"/>
        <end position="35"/>
    </location>
</feature>
<name>A0ABX0U3T2_9SPHN</name>
<dbReference type="Proteomes" id="UP000788153">
    <property type="component" value="Unassembled WGS sequence"/>
</dbReference>
<evidence type="ECO:0000256" key="1">
    <source>
        <dbReference type="SAM" id="SignalP"/>
    </source>
</evidence>
<proteinExistence type="predicted"/>
<evidence type="ECO:0000313" key="2">
    <source>
        <dbReference type="EMBL" id="NIJ25153.1"/>
    </source>
</evidence>
<dbReference type="Pfam" id="PF14099">
    <property type="entry name" value="Polysacc_lyase"/>
    <property type="match status" value="1"/>
</dbReference>
<sequence>MVGGLSRVSGAKQEATTIRILSALLAGALSTAAFAAHSQEIAVGQWQARLQSDPRNPVVITDGPDGPEYLFKAVPGMRRANDRIAERSELSFQHKLPFGVAAEQRYSVRASAIPVKEPRLIIGQWHAARNRGWGPWLALLLTNKGNIELQVTVPPDRKARKGKSRRIVLHSEPFVPDQWYDLDLRFTAGMPPDSRLDAWLNGRRVASYRGALGYVGEPSAGYWKFGAYRATPGNQVIEVRYRNVALRVGDSGALSAVTGAAPKSLIAMRDAALIHSPNARR</sequence>